<comment type="caution">
    <text evidence="2">The sequence shown here is derived from an EMBL/GenBank/DDBJ whole genome shotgun (WGS) entry which is preliminary data.</text>
</comment>
<evidence type="ECO:0000256" key="1">
    <source>
        <dbReference type="SAM" id="MobiDB-lite"/>
    </source>
</evidence>
<evidence type="ECO:0000313" key="3">
    <source>
        <dbReference type="Proteomes" id="UP000735302"/>
    </source>
</evidence>
<protein>
    <submittedName>
        <fullName evidence="2">Uncharacterized protein</fullName>
    </submittedName>
</protein>
<dbReference type="Proteomes" id="UP000735302">
    <property type="component" value="Unassembled WGS sequence"/>
</dbReference>
<organism evidence="2 3">
    <name type="scientific">Plakobranchus ocellatus</name>
    <dbReference type="NCBI Taxonomy" id="259542"/>
    <lineage>
        <taxon>Eukaryota</taxon>
        <taxon>Metazoa</taxon>
        <taxon>Spiralia</taxon>
        <taxon>Lophotrochozoa</taxon>
        <taxon>Mollusca</taxon>
        <taxon>Gastropoda</taxon>
        <taxon>Heterobranchia</taxon>
        <taxon>Euthyneura</taxon>
        <taxon>Panpulmonata</taxon>
        <taxon>Sacoglossa</taxon>
        <taxon>Placobranchoidea</taxon>
        <taxon>Plakobranchidae</taxon>
        <taxon>Plakobranchus</taxon>
    </lineage>
</organism>
<reference evidence="2 3" key="1">
    <citation type="journal article" date="2021" name="Elife">
        <title>Chloroplast acquisition without the gene transfer in kleptoplastic sea slugs, Plakobranchus ocellatus.</title>
        <authorList>
            <person name="Maeda T."/>
            <person name="Takahashi S."/>
            <person name="Yoshida T."/>
            <person name="Shimamura S."/>
            <person name="Takaki Y."/>
            <person name="Nagai Y."/>
            <person name="Toyoda A."/>
            <person name="Suzuki Y."/>
            <person name="Arimoto A."/>
            <person name="Ishii H."/>
            <person name="Satoh N."/>
            <person name="Nishiyama T."/>
            <person name="Hasebe M."/>
            <person name="Maruyama T."/>
            <person name="Minagawa J."/>
            <person name="Obokata J."/>
            <person name="Shigenobu S."/>
        </authorList>
    </citation>
    <scope>NUCLEOTIDE SEQUENCE [LARGE SCALE GENOMIC DNA]</scope>
</reference>
<dbReference type="AlphaFoldDB" id="A0AAV3Y4D3"/>
<keyword evidence="3" id="KW-1185">Reference proteome</keyword>
<evidence type="ECO:0000313" key="2">
    <source>
        <dbReference type="EMBL" id="GFN77818.1"/>
    </source>
</evidence>
<gene>
    <name evidence="2" type="ORF">PoB_000432400</name>
</gene>
<dbReference type="EMBL" id="BLXT01000501">
    <property type="protein sequence ID" value="GFN77818.1"/>
    <property type="molecule type" value="Genomic_DNA"/>
</dbReference>
<accession>A0AAV3Y4D3</accession>
<proteinExistence type="predicted"/>
<feature type="compositionally biased region" description="Polar residues" evidence="1">
    <location>
        <begin position="32"/>
        <end position="47"/>
    </location>
</feature>
<name>A0AAV3Y4D3_9GAST</name>
<feature type="region of interest" description="Disordered" evidence="1">
    <location>
        <begin position="1"/>
        <end position="47"/>
    </location>
</feature>
<sequence length="90" mass="10077">MSERSSGQDQAKHDHTDMMVMRDVQRRATDLHATQRTTENQLSRTPHMQNCVQTYQLLRFTAPGTQPGEIEGGQGIAGATVLKRTPSINR</sequence>